<sequence>MAVGPCCNGWGGKKAMTRQRRHVYVTQIEGMAAVGLLKKYWVEECDTPGMKRIVAEDEEGVQYETRCVDSRAAGKIILYLADASKYSRDVVAVDNMVEKDEVFEEEN</sequence>
<name>A0A833A153_9CREN</name>
<reference evidence="1" key="1">
    <citation type="journal article" date="2020" name="ISME J.">
        <title>Gammaproteobacteria mediating utilization of methyl-, sulfur- and petroleum organic compounds in deep ocean hydrothermal plumes.</title>
        <authorList>
            <person name="Zhou Z."/>
            <person name="Liu Y."/>
            <person name="Pan J."/>
            <person name="Cron B.R."/>
            <person name="Toner B.M."/>
            <person name="Anantharaman K."/>
            <person name="Breier J.A."/>
            <person name="Dick G.J."/>
            <person name="Li M."/>
        </authorList>
    </citation>
    <scope>NUCLEOTIDE SEQUENCE</scope>
    <source>
        <strain evidence="1">SZUA-1523</strain>
    </source>
</reference>
<dbReference type="EMBL" id="DQVR01000031">
    <property type="protein sequence ID" value="HIQ23671.1"/>
    <property type="molecule type" value="Genomic_DNA"/>
</dbReference>
<evidence type="ECO:0000313" key="2">
    <source>
        <dbReference type="Proteomes" id="UP000600071"/>
    </source>
</evidence>
<evidence type="ECO:0000313" key="1">
    <source>
        <dbReference type="EMBL" id="HIQ23671.1"/>
    </source>
</evidence>
<dbReference type="AlphaFoldDB" id="A0A833A153"/>
<protein>
    <submittedName>
        <fullName evidence="1">Uncharacterized protein</fullName>
    </submittedName>
</protein>
<accession>A0A833A153</accession>
<comment type="caution">
    <text evidence="1">The sequence shown here is derived from an EMBL/GenBank/DDBJ whole genome shotgun (WGS) entry which is preliminary data.</text>
</comment>
<dbReference type="Proteomes" id="UP000600071">
    <property type="component" value="Unassembled WGS sequence"/>
</dbReference>
<organism evidence="1 2">
    <name type="scientific">Pyrodictium delaneyi</name>
    <dbReference type="NCBI Taxonomy" id="1273541"/>
    <lineage>
        <taxon>Archaea</taxon>
        <taxon>Thermoproteota</taxon>
        <taxon>Thermoprotei</taxon>
        <taxon>Desulfurococcales</taxon>
        <taxon>Pyrodictiaceae</taxon>
        <taxon>Pyrodictium</taxon>
    </lineage>
</organism>
<gene>
    <name evidence="1" type="ORF">EYH50_01315</name>
</gene>
<proteinExistence type="predicted"/>